<proteinExistence type="predicted"/>
<gene>
    <name evidence="3" type="ORF">DFH08DRAFT_843900</name>
</gene>
<evidence type="ECO:0000313" key="3">
    <source>
        <dbReference type="EMBL" id="KAJ7361362.1"/>
    </source>
</evidence>
<organism evidence="3 4">
    <name type="scientific">Mycena albidolilacea</name>
    <dbReference type="NCBI Taxonomy" id="1033008"/>
    <lineage>
        <taxon>Eukaryota</taxon>
        <taxon>Fungi</taxon>
        <taxon>Dikarya</taxon>
        <taxon>Basidiomycota</taxon>
        <taxon>Agaricomycotina</taxon>
        <taxon>Agaricomycetes</taxon>
        <taxon>Agaricomycetidae</taxon>
        <taxon>Agaricales</taxon>
        <taxon>Marasmiineae</taxon>
        <taxon>Mycenaceae</taxon>
        <taxon>Mycena</taxon>
    </lineage>
</organism>
<dbReference type="PANTHER" id="PTHR14237">
    <property type="entry name" value="MOLYBDOPTERIN COFACTOR SULFURASE MOSC"/>
    <property type="match status" value="1"/>
</dbReference>
<dbReference type="GO" id="GO:0030170">
    <property type="term" value="F:pyridoxal phosphate binding"/>
    <property type="evidence" value="ECO:0007669"/>
    <property type="project" value="InterPro"/>
</dbReference>
<dbReference type="AlphaFoldDB" id="A0AAD7AKC1"/>
<accession>A0AAD7AKC1</accession>
<evidence type="ECO:0000256" key="1">
    <source>
        <dbReference type="SAM" id="Phobius"/>
    </source>
</evidence>
<dbReference type="Pfam" id="PF03476">
    <property type="entry name" value="MOSC_N"/>
    <property type="match status" value="1"/>
</dbReference>
<keyword evidence="4" id="KW-1185">Reference proteome</keyword>
<dbReference type="PANTHER" id="PTHR14237:SF19">
    <property type="entry name" value="MITOCHONDRIAL AMIDOXIME REDUCING COMPONENT 1"/>
    <property type="match status" value="1"/>
</dbReference>
<keyword evidence="1" id="KW-0472">Membrane</keyword>
<dbReference type="GO" id="GO:0030151">
    <property type="term" value="F:molybdenum ion binding"/>
    <property type="evidence" value="ECO:0007669"/>
    <property type="project" value="InterPro"/>
</dbReference>
<evidence type="ECO:0000313" key="4">
    <source>
        <dbReference type="Proteomes" id="UP001218218"/>
    </source>
</evidence>
<dbReference type="InterPro" id="IPR011037">
    <property type="entry name" value="Pyrv_Knase-like_insert_dom_sf"/>
</dbReference>
<dbReference type="SUPFAM" id="SSF141673">
    <property type="entry name" value="MOSC N-terminal domain-like"/>
    <property type="match status" value="1"/>
</dbReference>
<protein>
    <recommendedName>
        <fullName evidence="2">MOSC domain-containing protein</fullName>
    </recommendedName>
</protein>
<dbReference type="GO" id="GO:0003824">
    <property type="term" value="F:catalytic activity"/>
    <property type="evidence" value="ECO:0007669"/>
    <property type="project" value="InterPro"/>
</dbReference>
<dbReference type="InterPro" id="IPR005302">
    <property type="entry name" value="MoCF_Sase_C"/>
</dbReference>
<keyword evidence="1" id="KW-0812">Transmembrane</keyword>
<sequence>MSSLKFPPLLEALDLTSTTAFSASLTLLLIICPVAYLSSRWLRSWLSSSRSLTTMTNVRVSKILVHPIKSCRGISVQSSRYTREGLESDRKWCVIAADDNKVITAREVPKMVLITPKIEDVDLASPYSGVLTVSFPDDSGCPPFSIPLSPDQAILNTWKRIEKVFLWDSILDAYICEALPAPPSQSPSEILSSYFGRPVHLVYKGPQPRPVDPTPTHPKLNTTAVFQDGYPLLVLSQESTARIEEELRGHVGKQGIDERWRTDTLVIERFRPNVVFEGAGPFAEDAWEEIRIGSLPDAPLISLVSKCTRCLLPNISPETGVMDKAVPYKTLIKFRRVDPGAPMKACVGTNGCPQGEGLIRVGDSIAARTRLDN</sequence>
<keyword evidence="1" id="KW-1133">Transmembrane helix</keyword>
<feature type="transmembrane region" description="Helical" evidence="1">
    <location>
        <begin position="20"/>
        <end position="42"/>
    </location>
</feature>
<dbReference type="Pfam" id="PF03473">
    <property type="entry name" value="MOSC"/>
    <property type="match status" value="1"/>
</dbReference>
<name>A0AAD7AKC1_9AGAR</name>
<feature type="domain" description="MOSC" evidence="2">
    <location>
        <begin position="205"/>
        <end position="368"/>
    </location>
</feature>
<dbReference type="InterPro" id="IPR005303">
    <property type="entry name" value="MOCOS_middle"/>
</dbReference>
<dbReference type="SUPFAM" id="SSF50800">
    <property type="entry name" value="PK beta-barrel domain-like"/>
    <property type="match status" value="1"/>
</dbReference>
<dbReference type="Proteomes" id="UP001218218">
    <property type="component" value="Unassembled WGS sequence"/>
</dbReference>
<comment type="caution">
    <text evidence="3">The sequence shown here is derived from an EMBL/GenBank/DDBJ whole genome shotgun (WGS) entry which is preliminary data.</text>
</comment>
<dbReference type="EMBL" id="JARIHO010000005">
    <property type="protein sequence ID" value="KAJ7361362.1"/>
    <property type="molecule type" value="Genomic_DNA"/>
</dbReference>
<evidence type="ECO:0000259" key="2">
    <source>
        <dbReference type="PROSITE" id="PS51340"/>
    </source>
</evidence>
<reference evidence="3" key="1">
    <citation type="submission" date="2023-03" db="EMBL/GenBank/DDBJ databases">
        <title>Massive genome expansion in bonnet fungi (Mycena s.s.) driven by repeated elements and novel gene families across ecological guilds.</title>
        <authorList>
            <consortium name="Lawrence Berkeley National Laboratory"/>
            <person name="Harder C.B."/>
            <person name="Miyauchi S."/>
            <person name="Viragh M."/>
            <person name="Kuo A."/>
            <person name="Thoen E."/>
            <person name="Andreopoulos B."/>
            <person name="Lu D."/>
            <person name="Skrede I."/>
            <person name="Drula E."/>
            <person name="Henrissat B."/>
            <person name="Morin E."/>
            <person name="Kohler A."/>
            <person name="Barry K."/>
            <person name="LaButti K."/>
            <person name="Morin E."/>
            <person name="Salamov A."/>
            <person name="Lipzen A."/>
            <person name="Mereny Z."/>
            <person name="Hegedus B."/>
            <person name="Baldrian P."/>
            <person name="Stursova M."/>
            <person name="Weitz H."/>
            <person name="Taylor A."/>
            <person name="Grigoriev I.V."/>
            <person name="Nagy L.G."/>
            <person name="Martin F."/>
            <person name="Kauserud H."/>
        </authorList>
    </citation>
    <scope>NUCLEOTIDE SEQUENCE</scope>
    <source>
        <strain evidence="3">CBHHK002</strain>
    </source>
</reference>
<dbReference type="PROSITE" id="PS51340">
    <property type="entry name" value="MOSC"/>
    <property type="match status" value="1"/>
</dbReference>